<dbReference type="InterPro" id="IPR020810">
    <property type="entry name" value="Enolase_C"/>
</dbReference>
<feature type="domain" description="Enolase C-terminal TIM barrel" evidence="6">
    <location>
        <begin position="1"/>
        <end position="84"/>
    </location>
</feature>
<evidence type="ECO:0000256" key="2">
    <source>
        <dbReference type="ARBA" id="ARBA00009604"/>
    </source>
</evidence>
<dbReference type="GO" id="GO:0000015">
    <property type="term" value="C:phosphopyruvate hydratase complex"/>
    <property type="evidence" value="ECO:0007669"/>
    <property type="project" value="InterPro"/>
</dbReference>
<keyword evidence="5" id="KW-0456">Lyase</keyword>
<dbReference type="PANTHER" id="PTHR11902:SF56">
    <property type="entry name" value="CYTOSOLIC ENOLASE 3"/>
    <property type="match status" value="1"/>
</dbReference>
<proteinExistence type="inferred from homology"/>
<dbReference type="SMART" id="SM01192">
    <property type="entry name" value="Enolase_C"/>
    <property type="match status" value="1"/>
</dbReference>
<evidence type="ECO:0000256" key="5">
    <source>
        <dbReference type="ARBA" id="ARBA00023239"/>
    </source>
</evidence>
<dbReference type="PANTHER" id="PTHR11902">
    <property type="entry name" value="ENOLASE"/>
    <property type="match status" value="1"/>
</dbReference>
<sequence>MILPVGSQRFEEAMQMGSGTYHHLKAVIAEKYGAHVCNVGEDGGHAPDITTSSREGLDLVMEAIGRTGYFDKLQTAVDIVATDF</sequence>
<dbReference type="AlphaFoldDB" id="A0AAU9PGL6"/>
<evidence type="ECO:0000313" key="8">
    <source>
        <dbReference type="Proteomes" id="UP001157418"/>
    </source>
</evidence>
<dbReference type="Gene3D" id="3.20.20.120">
    <property type="entry name" value="Enolase-like C-terminal domain"/>
    <property type="match status" value="1"/>
</dbReference>
<evidence type="ECO:0000256" key="1">
    <source>
        <dbReference type="ARBA" id="ARBA00005031"/>
    </source>
</evidence>
<comment type="pathway">
    <text evidence="1">Carbohydrate degradation; glycolysis; pyruvate from D-glyceraldehyde 3-phosphate: step 4/5.</text>
</comment>
<dbReference type="SUPFAM" id="SSF51604">
    <property type="entry name" value="Enolase C-terminal domain-like"/>
    <property type="match status" value="1"/>
</dbReference>
<evidence type="ECO:0000256" key="3">
    <source>
        <dbReference type="ARBA" id="ARBA00012058"/>
    </source>
</evidence>
<dbReference type="Pfam" id="PF00113">
    <property type="entry name" value="Enolase_C"/>
    <property type="match status" value="1"/>
</dbReference>
<keyword evidence="4" id="KW-0324">Glycolysis</keyword>
<protein>
    <recommendedName>
        <fullName evidence="3">phosphopyruvate hydratase</fullName>
        <ecNumber evidence="3">4.2.1.11</ecNumber>
    </recommendedName>
</protein>
<dbReference type="InterPro" id="IPR036849">
    <property type="entry name" value="Enolase-like_C_sf"/>
</dbReference>
<dbReference type="GO" id="GO:0004634">
    <property type="term" value="F:phosphopyruvate hydratase activity"/>
    <property type="evidence" value="ECO:0007669"/>
    <property type="project" value="UniProtKB-EC"/>
</dbReference>
<dbReference type="GO" id="GO:0006096">
    <property type="term" value="P:glycolytic process"/>
    <property type="evidence" value="ECO:0007669"/>
    <property type="project" value="UniProtKB-KW"/>
</dbReference>
<reference evidence="7 8" key="1">
    <citation type="submission" date="2022-01" db="EMBL/GenBank/DDBJ databases">
        <authorList>
            <person name="Xiong W."/>
            <person name="Schranz E."/>
        </authorList>
    </citation>
    <scope>NUCLEOTIDE SEQUENCE [LARGE SCALE GENOMIC DNA]</scope>
</reference>
<evidence type="ECO:0000256" key="4">
    <source>
        <dbReference type="ARBA" id="ARBA00023152"/>
    </source>
</evidence>
<comment type="caution">
    <text evidence="7">The sequence shown here is derived from an EMBL/GenBank/DDBJ whole genome shotgun (WGS) entry which is preliminary data.</text>
</comment>
<dbReference type="Proteomes" id="UP001157418">
    <property type="component" value="Unassembled WGS sequence"/>
</dbReference>
<dbReference type="InterPro" id="IPR000941">
    <property type="entry name" value="Enolase"/>
</dbReference>
<comment type="similarity">
    <text evidence="2">Belongs to the enolase family.</text>
</comment>
<accession>A0AAU9PGL6</accession>
<dbReference type="EMBL" id="CAKMRJ010005634">
    <property type="protein sequence ID" value="CAH1449149.1"/>
    <property type="molecule type" value="Genomic_DNA"/>
</dbReference>
<organism evidence="7 8">
    <name type="scientific">Lactuca virosa</name>
    <dbReference type="NCBI Taxonomy" id="75947"/>
    <lineage>
        <taxon>Eukaryota</taxon>
        <taxon>Viridiplantae</taxon>
        <taxon>Streptophyta</taxon>
        <taxon>Embryophyta</taxon>
        <taxon>Tracheophyta</taxon>
        <taxon>Spermatophyta</taxon>
        <taxon>Magnoliopsida</taxon>
        <taxon>eudicotyledons</taxon>
        <taxon>Gunneridae</taxon>
        <taxon>Pentapetalae</taxon>
        <taxon>asterids</taxon>
        <taxon>campanulids</taxon>
        <taxon>Asterales</taxon>
        <taxon>Asteraceae</taxon>
        <taxon>Cichorioideae</taxon>
        <taxon>Cichorieae</taxon>
        <taxon>Lactucinae</taxon>
        <taxon>Lactuca</taxon>
    </lineage>
</organism>
<keyword evidence="8" id="KW-1185">Reference proteome</keyword>
<dbReference type="GO" id="GO:0000287">
    <property type="term" value="F:magnesium ion binding"/>
    <property type="evidence" value="ECO:0007669"/>
    <property type="project" value="InterPro"/>
</dbReference>
<dbReference type="EC" id="4.2.1.11" evidence="3"/>
<name>A0AAU9PGL6_9ASTR</name>
<gene>
    <name evidence="7" type="ORF">LVIROSA_LOCUS34654</name>
</gene>
<evidence type="ECO:0000259" key="6">
    <source>
        <dbReference type="SMART" id="SM01192"/>
    </source>
</evidence>
<evidence type="ECO:0000313" key="7">
    <source>
        <dbReference type="EMBL" id="CAH1449149.1"/>
    </source>
</evidence>